<keyword evidence="10 19" id="KW-0249">Electron transport</keyword>
<feature type="transmembrane region" description="Helical" evidence="19">
    <location>
        <begin position="288"/>
        <end position="306"/>
    </location>
</feature>
<keyword evidence="6 19" id="KW-0679">Respiratory chain</keyword>
<evidence type="ECO:0000256" key="16">
    <source>
        <dbReference type="ARBA" id="ARBA00061233"/>
    </source>
</evidence>
<keyword evidence="12 18" id="KW-0408">Iron</keyword>
<dbReference type="InterPro" id="IPR005798">
    <property type="entry name" value="Cyt_b/b6_C"/>
</dbReference>
<dbReference type="InterPro" id="IPR048259">
    <property type="entry name" value="Cytochrome_b_N_euk/bac"/>
</dbReference>
<dbReference type="GO" id="GO:0045275">
    <property type="term" value="C:respiratory chain complex III"/>
    <property type="evidence" value="ECO:0007669"/>
    <property type="project" value="InterPro"/>
</dbReference>
<dbReference type="PANTHER" id="PTHR19271:SF16">
    <property type="entry name" value="CYTOCHROME B"/>
    <property type="match status" value="1"/>
</dbReference>
<feature type="transmembrane region" description="Helical" evidence="19">
    <location>
        <begin position="318"/>
        <end position="339"/>
    </location>
</feature>
<dbReference type="GO" id="GO:0006122">
    <property type="term" value="P:mitochondrial electron transport, ubiquinol to cytochrome c"/>
    <property type="evidence" value="ECO:0007669"/>
    <property type="project" value="TreeGrafter"/>
</dbReference>
<gene>
    <name evidence="22" type="primary">CYTB</name>
</gene>
<dbReference type="InterPro" id="IPR027387">
    <property type="entry name" value="Cytb/b6-like_sf"/>
</dbReference>
<dbReference type="CDD" id="cd00284">
    <property type="entry name" value="Cytochrome_b_N"/>
    <property type="match status" value="1"/>
</dbReference>
<reference evidence="22" key="1">
    <citation type="journal article" date="2015" name="Mol. Phylogenet. Evol.">
        <title>Caenogastropod mitogenomics.</title>
        <authorList>
            <person name="Osca D."/>
            <person name="Templado J."/>
            <person name="Zardoya R."/>
        </authorList>
    </citation>
    <scope>NUCLEOTIDE SEQUENCE</scope>
</reference>
<comment type="similarity">
    <text evidence="16 19">Belongs to the cytochrome b family.</text>
</comment>
<organism evidence="22">
    <name type="scientific">Obscurella hidalgoi</name>
    <name type="common">Land snail</name>
    <dbReference type="NCBI Taxonomy" id="1663726"/>
    <lineage>
        <taxon>Eukaryota</taxon>
        <taxon>Metazoa</taxon>
        <taxon>Spiralia</taxon>
        <taxon>Lophotrochozoa</taxon>
        <taxon>Mollusca</taxon>
        <taxon>Gastropoda</taxon>
        <taxon>Caenogastropoda</taxon>
        <taxon>Architaenioglossa</taxon>
        <taxon>Cyclophoroidea</taxon>
        <taxon>Cochlostomatidae</taxon>
        <taxon>Obscurella</taxon>
    </lineage>
</organism>
<feature type="binding site" description="axial binding residue" evidence="18">
    <location>
        <position position="98"/>
    </location>
    <ligand>
        <name>heme b</name>
        <dbReference type="ChEBI" id="CHEBI:60344"/>
        <label>b566</label>
    </ligand>
    <ligandPart>
        <name>Fe</name>
        <dbReference type="ChEBI" id="CHEBI:18248"/>
    </ligandPart>
</feature>
<sequence length="379" mass="43716">MHKSLRKTHPLAKVFNKSLVDLPAPANLSIWWNFGSLLGLCLGIQILSGLFLAMHYTGQIDLAFNSVVHISRDVNNGWILRAIHANGASWFFIFLYFHMGRAFYYSSYLYHYVWNLGVIMFFLTMGTAFLGYVLPWGQMSFWGATVITNLLSAIPYMGKMLVEWVWGGFAVDNATLSRFFAIHFIIPFIILALVILHLLFLHETGSNNPLGLMAEAEKIPFHTYYTFKDLVGFLLFFWFFSLFVLFWPQLLTDPENFIPANSLVTPIHIQPEWYFLFAYAILRSIPNKLGGVIALVASVAILFVLPYTHMAKFRSLSFYPLSQFFFWGFVGVFFILTWIGSCPVETPYEQIGQTFTILYFSFFIFSGSLRNLWDYILNF</sequence>
<evidence type="ECO:0000256" key="7">
    <source>
        <dbReference type="ARBA" id="ARBA00022692"/>
    </source>
</evidence>
<feature type="domain" description="Cytochrome b/b6 C-terminal region profile" evidence="21">
    <location>
        <begin position="211"/>
        <end position="379"/>
    </location>
</feature>
<comment type="function">
    <text evidence="1 19">Component of the ubiquinol-cytochrome c reductase complex (complex III or cytochrome b-c1 complex) that is part of the mitochondrial respiratory chain. The b-c1 complex mediates electron transfer from ubiquinol to cytochrome c. Contributes to the generation of a proton gradient across the mitochondrial membrane that is then used for ATP synthesis.</text>
</comment>
<dbReference type="SUPFAM" id="SSF81648">
    <property type="entry name" value="a domain/subunit of cytochrome bc1 complex (Ubiquinol-cytochrome c reductase)"/>
    <property type="match status" value="1"/>
</dbReference>
<comment type="subcellular location">
    <subcellularLocation>
        <location evidence="2">Mitochondrion inner membrane</location>
        <topology evidence="2">Multi-pass membrane protein</topology>
    </subcellularLocation>
</comment>
<dbReference type="InterPro" id="IPR048260">
    <property type="entry name" value="Cytochrome_b_C_euk/bac"/>
</dbReference>
<evidence type="ECO:0000256" key="12">
    <source>
        <dbReference type="ARBA" id="ARBA00023004"/>
    </source>
</evidence>
<dbReference type="GO" id="GO:0046872">
    <property type="term" value="F:metal ion binding"/>
    <property type="evidence" value="ECO:0007669"/>
    <property type="project" value="UniProtKB-UniRule"/>
</dbReference>
<evidence type="ECO:0000256" key="9">
    <source>
        <dbReference type="ARBA" id="ARBA00022792"/>
    </source>
</evidence>
<feature type="transmembrane region" description="Helical" evidence="19">
    <location>
        <begin position="37"/>
        <end position="58"/>
    </location>
</feature>
<feature type="binding site" description="axial binding residue" evidence="18">
    <location>
        <position position="84"/>
    </location>
    <ligand>
        <name>heme b</name>
        <dbReference type="ChEBI" id="CHEBI:60344"/>
        <label>b562</label>
    </ligand>
    <ligandPart>
        <name>Fe</name>
        <dbReference type="ChEBI" id="CHEBI:18248"/>
    </ligandPart>
</feature>
<dbReference type="Gene3D" id="1.20.810.10">
    <property type="entry name" value="Cytochrome Bc1 Complex, Chain C"/>
    <property type="match status" value="1"/>
</dbReference>
<feature type="transmembrane region" description="Helical" evidence="19">
    <location>
        <begin position="109"/>
        <end position="133"/>
    </location>
</feature>
<name>A0A0M3WMN9_OBSHI</name>
<keyword evidence="13" id="KW-0830">Ubiquinone</keyword>
<evidence type="ECO:0000256" key="6">
    <source>
        <dbReference type="ARBA" id="ARBA00022660"/>
    </source>
</evidence>
<keyword evidence="7 19" id="KW-0812">Transmembrane</keyword>
<evidence type="ECO:0000256" key="8">
    <source>
        <dbReference type="ARBA" id="ARBA00022723"/>
    </source>
</evidence>
<dbReference type="InterPro" id="IPR005797">
    <property type="entry name" value="Cyt_b/b6_N"/>
</dbReference>
<keyword evidence="14 19" id="KW-0496">Mitochondrion</keyword>
<comment type="cofactor">
    <cofactor evidence="18">
        <name>heme</name>
        <dbReference type="ChEBI" id="CHEBI:30413"/>
    </cofactor>
    <text evidence="18">Binds 2 heme groups non-covalently.</text>
</comment>
<geneLocation type="mitochondrion" evidence="22"/>
<dbReference type="CDD" id="cd00290">
    <property type="entry name" value="cytochrome_b_C"/>
    <property type="match status" value="1"/>
</dbReference>
<keyword evidence="5 18" id="KW-0349">Heme</keyword>
<keyword evidence="8 18" id="KW-0479">Metal-binding</keyword>
<dbReference type="Pfam" id="PF00032">
    <property type="entry name" value="Cytochrom_B_C"/>
    <property type="match status" value="1"/>
</dbReference>
<evidence type="ECO:0000256" key="2">
    <source>
        <dbReference type="ARBA" id="ARBA00004448"/>
    </source>
</evidence>
<keyword evidence="9" id="KW-0999">Mitochondrion inner membrane</keyword>
<feature type="transmembrane region" description="Helical" evidence="19">
    <location>
        <begin position="179"/>
        <end position="200"/>
    </location>
</feature>
<evidence type="ECO:0000256" key="18">
    <source>
        <dbReference type="PIRSR" id="PIRSR038885-2"/>
    </source>
</evidence>
<feature type="binding site" description="axial binding residue" evidence="18">
    <location>
        <position position="197"/>
    </location>
    <ligand>
        <name>heme b</name>
        <dbReference type="ChEBI" id="CHEBI:60344"/>
        <label>b566</label>
    </ligand>
    <ligandPart>
        <name>Fe</name>
        <dbReference type="ChEBI" id="CHEBI:18248"/>
    </ligandPart>
</feature>
<evidence type="ECO:0000256" key="11">
    <source>
        <dbReference type="ARBA" id="ARBA00022989"/>
    </source>
</evidence>
<dbReference type="InterPro" id="IPR016174">
    <property type="entry name" value="Di-haem_cyt_TM"/>
</dbReference>
<evidence type="ECO:0000313" key="22">
    <source>
        <dbReference type="EMBL" id="AKL90684.1"/>
    </source>
</evidence>
<dbReference type="GO" id="GO:0008121">
    <property type="term" value="F:quinol-cytochrome-c reductase activity"/>
    <property type="evidence" value="ECO:0007669"/>
    <property type="project" value="InterPro"/>
</dbReference>
<keyword evidence="15 19" id="KW-0472">Membrane</keyword>
<dbReference type="CTD" id="4519"/>
<dbReference type="PROSITE" id="PS51003">
    <property type="entry name" value="CYTB_CTER"/>
    <property type="match status" value="1"/>
</dbReference>
<feature type="domain" description="Cytochrome b/b6 N-terminal region profile" evidence="20">
    <location>
        <begin position="1"/>
        <end position="210"/>
    </location>
</feature>
<evidence type="ECO:0000256" key="14">
    <source>
        <dbReference type="ARBA" id="ARBA00023128"/>
    </source>
</evidence>
<evidence type="ECO:0000256" key="4">
    <source>
        <dbReference type="ARBA" id="ARBA00022448"/>
    </source>
</evidence>
<dbReference type="AlphaFoldDB" id="A0A0M3WMN9"/>
<dbReference type="InterPro" id="IPR030689">
    <property type="entry name" value="Cytochrome_b"/>
</dbReference>
<accession>A0A0M3WMN9</accession>
<dbReference type="PROSITE" id="PS51002">
    <property type="entry name" value="CYTB_NTER"/>
    <property type="match status" value="1"/>
</dbReference>
<evidence type="ECO:0000259" key="21">
    <source>
        <dbReference type="PROSITE" id="PS51003"/>
    </source>
</evidence>
<feature type="binding site" evidence="17">
    <location>
        <position position="202"/>
    </location>
    <ligand>
        <name>a ubiquinone</name>
        <dbReference type="ChEBI" id="CHEBI:16389"/>
    </ligand>
</feature>
<evidence type="ECO:0000256" key="19">
    <source>
        <dbReference type="RuleBase" id="RU362117"/>
    </source>
</evidence>
<dbReference type="EMBL" id="KP716638">
    <property type="protein sequence ID" value="AKL90684.1"/>
    <property type="molecule type" value="Genomic_DNA"/>
</dbReference>
<evidence type="ECO:0000256" key="1">
    <source>
        <dbReference type="ARBA" id="ARBA00002566"/>
    </source>
</evidence>
<dbReference type="PIRSF" id="PIRSF038885">
    <property type="entry name" value="COB"/>
    <property type="match status" value="1"/>
</dbReference>
<evidence type="ECO:0000256" key="5">
    <source>
        <dbReference type="ARBA" id="ARBA00022617"/>
    </source>
</evidence>
<feature type="transmembrane region" description="Helical" evidence="19">
    <location>
        <begin position="351"/>
        <end position="373"/>
    </location>
</feature>
<dbReference type="SUPFAM" id="SSF81342">
    <property type="entry name" value="Transmembrane di-heme cytochromes"/>
    <property type="match status" value="1"/>
</dbReference>
<dbReference type="GO" id="GO:0016491">
    <property type="term" value="F:oxidoreductase activity"/>
    <property type="evidence" value="ECO:0007669"/>
    <property type="project" value="UniProtKB-UniRule"/>
</dbReference>
<evidence type="ECO:0000259" key="20">
    <source>
        <dbReference type="PROSITE" id="PS51002"/>
    </source>
</evidence>
<keyword evidence="11 19" id="KW-1133">Transmembrane helix</keyword>
<feature type="transmembrane region" description="Helical" evidence="19">
    <location>
        <begin position="139"/>
        <end position="158"/>
    </location>
</feature>
<dbReference type="RefSeq" id="YP_009169466.1">
    <property type="nucleotide sequence ID" value="NC_028004.1"/>
</dbReference>
<evidence type="ECO:0000256" key="10">
    <source>
        <dbReference type="ARBA" id="ARBA00022982"/>
    </source>
</evidence>
<feature type="binding site" description="axial binding residue" evidence="18">
    <location>
        <position position="183"/>
    </location>
    <ligand>
        <name>heme b</name>
        <dbReference type="ChEBI" id="CHEBI:60344"/>
        <label>b562</label>
    </ligand>
    <ligandPart>
        <name>Fe</name>
        <dbReference type="ChEBI" id="CHEBI:18248"/>
    </ligandPart>
</feature>
<dbReference type="FunFam" id="1.20.810.10:FF:000002">
    <property type="entry name" value="Cytochrome b"/>
    <property type="match status" value="1"/>
</dbReference>
<comment type="cofactor">
    <cofactor evidence="19">
        <name>heme b</name>
        <dbReference type="ChEBI" id="CHEBI:60344"/>
    </cofactor>
    <text evidence="19">Binds 2 heme groups non-covalently.</text>
</comment>
<dbReference type="PANTHER" id="PTHR19271">
    <property type="entry name" value="CYTOCHROME B"/>
    <property type="match status" value="1"/>
</dbReference>
<evidence type="ECO:0000256" key="17">
    <source>
        <dbReference type="PIRSR" id="PIRSR038885-1"/>
    </source>
</evidence>
<dbReference type="InterPro" id="IPR036150">
    <property type="entry name" value="Cyt_b/b6_C_sf"/>
</dbReference>
<proteinExistence type="inferred from homology"/>
<protein>
    <recommendedName>
        <fullName evidence="3 19">Cytochrome b</fullName>
    </recommendedName>
</protein>
<evidence type="ECO:0000256" key="3">
    <source>
        <dbReference type="ARBA" id="ARBA00013531"/>
    </source>
</evidence>
<keyword evidence="4 19" id="KW-0813">Transport</keyword>
<evidence type="ECO:0000256" key="15">
    <source>
        <dbReference type="ARBA" id="ARBA00023136"/>
    </source>
</evidence>
<dbReference type="Pfam" id="PF00033">
    <property type="entry name" value="Cytochrome_B"/>
    <property type="match status" value="1"/>
</dbReference>
<dbReference type="GO" id="GO:0005743">
    <property type="term" value="C:mitochondrial inner membrane"/>
    <property type="evidence" value="ECO:0007669"/>
    <property type="project" value="UniProtKB-SubCell"/>
</dbReference>
<feature type="transmembrane region" description="Helical" evidence="19">
    <location>
        <begin position="230"/>
        <end position="251"/>
    </location>
</feature>
<dbReference type="GeneID" id="26042557"/>
<evidence type="ECO:0000256" key="13">
    <source>
        <dbReference type="ARBA" id="ARBA00023075"/>
    </source>
</evidence>
<feature type="transmembrane region" description="Helical" evidence="19">
    <location>
        <begin position="78"/>
        <end position="97"/>
    </location>
</feature>